<keyword evidence="2 4" id="KW-0812">Transmembrane</keyword>
<evidence type="ECO:0000256" key="4">
    <source>
        <dbReference type="SAM" id="Phobius"/>
    </source>
</evidence>
<evidence type="ECO:0000313" key="6">
    <source>
        <dbReference type="Proteomes" id="UP000317371"/>
    </source>
</evidence>
<dbReference type="InParanoid" id="A0A540VLY9"/>
<comment type="caution">
    <text evidence="5">The sequence shown here is derived from an EMBL/GenBank/DDBJ whole genome shotgun (WGS) entry which is preliminary data.</text>
</comment>
<evidence type="ECO:0008006" key="7">
    <source>
        <dbReference type="Google" id="ProtNLM"/>
    </source>
</evidence>
<keyword evidence="3 4" id="KW-0472">Membrane</keyword>
<comment type="subcellular location">
    <subcellularLocation>
        <location evidence="1">Membrane</location>
    </subcellularLocation>
</comment>
<name>A0A540VLY9_9CHLR</name>
<dbReference type="Gene3D" id="1.10.287.90">
    <property type="match status" value="1"/>
</dbReference>
<dbReference type="AlphaFoldDB" id="A0A540VLY9"/>
<feature type="transmembrane region" description="Helical" evidence="4">
    <location>
        <begin position="45"/>
        <end position="64"/>
    </location>
</feature>
<accession>A0A540VLY9</accession>
<protein>
    <recommendedName>
        <fullName evidence="7">Cytochrome oxidase subunit II transmembrane region profile domain-containing protein</fullName>
    </recommendedName>
</protein>
<gene>
    <name evidence="5" type="ORF">FKZ61_03775</name>
</gene>
<dbReference type="Proteomes" id="UP000317371">
    <property type="component" value="Unassembled WGS sequence"/>
</dbReference>
<evidence type="ECO:0000313" key="5">
    <source>
        <dbReference type="EMBL" id="TQE97153.1"/>
    </source>
</evidence>
<organism evidence="5 6">
    <name type="scientific">Litorilinea aerophila</name>
    <dbReference type="NCBI Taxonomy" id="1204385"/>
    <lineage>
        <taxon>Bacteria</taxon>
        <taxon>Bacillati</taxon>
        <taxon>Chloroflexota</taxon>
        <taxon>Caldilineae</taxon>
        <taxon>Caldilineales</taxon>
        <taxon>Caldilineaceae</taxon>
        <taxon>Litorilinea</taxon>
    </lineage>
</organism>
<dbReference type="GO" id="GO:0016020">
    <property type="term" value="C:membrane"/>
    <property type="evidence" value="ECO:0007669"/>
    <property type="project" value="UniProtKB-SubCell"/>
</dbReference>
<sequence>MLRKILTLAILISTALWLVLSYLPGVRSLLPQFSWQALGAGRAFSWLALFSLVAFVAIQLWLLWHTLHLLRGQRSSSRGDVQGFPIRLDMELLWTALPLVLTLGLAVASYRLWSSLAAWP</sequence>
<evidence type="ECO:0000256" key="1">
    <source>
        <dbReference type="ARBA" id="ARBA00004370"/>
    </source>
</evidence>
<reference evidence="5 6" key="1">
    <citation type="submission" date="2019-06" db="EMBL/GenBank/DDBJ databases">
        <title>Genome sequence of Litorilinea aerophila BAA-2444.</title>
        <authorList>
            <person name="Maclea K.S."/>
            <person name="Maurais E.G."/>
            <person name="Iannazzi L.C."/>
        </authorList>
    </citation>
    <scope>NUCLEOTIDE SEQUENCE [LARGE SCALE GENOMIC DNA]</scope>
    <source>
        <strain evidence="5 6">ATCC BAA-2444</strain>
    </source>
</reference>
<evidence type="ECO:0000256" key="3">
    <source>
        <dbReference type="ARBA" id="ARBA00023136"/>
    </source>
</evidence>
<evidence type="ECO:0000256" key="2">
    <source>
        <dbReference type="ARBA" id="ARBA00022692"/>
    </source>
</evidence>
<dbReference type="EMBL" id="VIGC01000004">
    <property type="protein sequence ID" value="TQE97153.1"/>
    <property type="molecule type" value="Genomic_DNA"/>
</dbReference>
<feature type="transmembrane region" description="Helical" evidence="4">
    <location>
        <begin position="92"/>
        <end position="113"/>
    </location>
</feature>
<keyword evidence="4" id="KW-1133">Transmembrane helix</keyword>
<keyword evidence="6" id="KW-1185">Reference proteome</keyword>
<proteinExistence type="predicted"/>
<dbReference type="InterPro" id="IPR036257">
    <property type="entry name" value="Cyt_c_oxidase_su2_TM_sf"/>
</dbReference>